<comment type="similarity">
    <text evidence="1 4">Belongs to the neutral ceramidase family.</text>
</comment>
<dbReference type="Pfam" id="PF04734">
    <property type="entry name" value="Ceramidase_alk"/>
    <property type="match status" value="1"/>
</dbReference>
<dbReference type="InterPro" id="IPR006823">
    <property type="entry name" value="Ceramidase_alk"/>
</dbReference>
<dbReference type="GO" id="GO:0017040">
    <property type="term" value="F:N-acylsphingosine amidohydrolase activity"/>
    <property type="evidence" value="ECO:0007669"/>
    <property type="project" value="UniProtKB-UniRule"/>
</dbReference>
<evidence type="ECO:0000256" key="2">
    <source>
        <dbReference type="ARBA" id="ARBA00022801"/>
    </source>
</evidence>
<dbReference type="GO" id="GO:0046514">
    <property type="term" value="P:ceramide catabolic process"/>
    <property type="evidence" value="ECO:0007669"/>
    <property type="project" value="InterPro"/>
</dbReference>
<evidence type="ECO:0000256" key="4">
    <source>
        <dbReference type="RuleBase" id="RU366019"/>
    </source>
</evidence>
<feature type="binding site" evidence="3">
    <location>
        <position position="154"/>
    </location>
    <ligand>
        <name>Zn(2+)</name>
        <dbReference type="ChEBI" id="CHEBI:29105"/>
    </ligand>
</feature>
<feature type="domain" description="Neutral/alkaline non-lysosomal ceramidase N-terminal" evidence="6">
    <location>
        <begin position="59"/>
        <end position="576"/>
    </location>
</feature>
<evidence type="ECO:0000256" key="3">
    <source>
        <dbReference type="PIRSR" id="PIRSR606823-2"/>
    </source>
</evidence>
<evidence type="ECO:0000256" key="5">
    <source>
        <dbReference type="SAM" id="SignalP"/>
    </source>
</evidence>
<evidence type="ECO:0000259" key="7">
    <source>
        <dbReference type="Pfam" id="PF17048"/>
    </source>
</evidence>
<feature type="binding site" evidence="3">
    <location>
        <position position="509"/>
    </location>
    <ligand>
        <name>Zn(2+)</name>
        <dbReference type="ChEBI" id="CHEBI:29105"/>
    </ligand>
</feature>
<keyword evidence="2 4" id="KW-0378">Hydrolase</keyword>
<feature type="binding site" evidence="3">
    <location>
        <position position="264"/>
    </location>
    <ligand>
        <name>Zn(2+)</name>
        <dbReference type="ChEBI" id="CHEBI:29105"/>
    </ligand>
</feature>
<evidence type="ECO:0000313" key="9">
    <source>
        <dbReference type="Proteomes" id="UP000317257"/>
    </source>
</evidence>
<dbReference type="InterPro" id="IPR031331">
    <property type="entry name" value="NEUT/ALK_ceramidase_C"/>
</dbReference>
<sequence>MELKILFSGLLRWCIAFFSIVSGTLALPGPFEDDGPQSWYENQSRISSRSARNSTQDKYLIGTGKADITGPVADIPLTGYANLGQVGGGIRQRLFSRAFIIGDVNNPKDRIVYVVLDNLVGDTAIRFGVLDALKGLGAPYSVYGQSNVALAATHSHSAPGGWNNYLIPQIPSLGFTKESYQAIVDGAVLSIKRAHANIEEGYIDVGTTEITDASINRSQWSYLHNPAQERARYNTSTDTTMTLLRFTRASDSRITGLLNWFPVHGTSLYRNNTHVAGDNKGLAAWMTEQEMKKDSAFAKDFVAAFSQANLGDATPNVEGAWCEDGSGMCDFEKATCADGTVAKCQGRGPHWQVQDQGASSCHEIARRQLRGVKEILTSMSKSSTPIQGPTVKSFHFFHNMEYWEFTLPSGKTATTCPAALGYAFAAGTTDGRGEFDFVQGDNGKPQNHQWDFLAHLIKKPSQRQTECQQPKHIFLSAGELKDPYEWEPNIVDVMMFRVGQLVMILSPSEVTTMSGRRWKEAVEKQAASFVHKPVVVLGSPANTYAHYLATPEEYDVQRYEGASTLYGRHELDAYINLTVSNMHYLKPNATEKPAQGQLPPDNRRNSVNLVAPVLYDSAPPFRPFGNVLKQPNAAYKRGDIIKASFQGANPRTNLRLEGTFAAVDKQGEDGRWTQIVDDSDWYLVYTWRRTSIALGYSEVDFTWETSGNALPGTYRFKYYGDAKKLGAGVEAFTGTSNTFKIS</sequence>
<reference evidence="9" key="1">
    <citation type="submission" date="2018-12" db="EMBL/GenBank/DDBJ databases">
        <title>The complete genome of Metarhizium rileyi, a key fungal pathogen of Lepidoptera.</title>
        <authorList>
            <person name="Binneck E."/>
            <person name="Lastra C.C.L."/>
            <person name="Sosa-Gomez D.R."/>
        </authorList>
    </citation>
    <scope>NUCLEOTIDE SEQUENCE [LARGE SCALE GENOMIC DNA]</scope>
    <source>
        <strain evidence="9">Cep018-CH2</strain>
    </source>
</reference>
<comment type="caution">
    <text evidence="8">The sequence shown here is derived from an EMBL/GenBank/DDBJ whole genome shotgun (WGS) entry which is preliminary data.</text>
</comment>
<dbReference type="Proteomes" id="UP000317257">
    <property type="component" value="Unassembled WGS sequence"/>
</dbReference>
<proteinExistence type="inferred from homology"/>
<dbReference type="InterPro" id="IPR038445">
    <property type="entry name" value="NCDase_C_sf"/>
</dbReference>
<protein>
    <recommendedName>
        <fullName evidence="4">Neutral ceramidase</fullName>
        <ecNumber evidence="4">3.5.1.23</ecNumber>
    </recommendedName>
</protein>
<dbReference type="EMBL" id="SBHS01000060">
    <property type="protein sequence ID" value="TWU70836.1"/>
    <property type="molecule type" value="Genomic_DNA"/>
</dbReference>
<comment type="cofactor">
    <cofactor evidence="3">
        <name>Zn(2+)</name>
        <dbReference type="ChEBI" id="CHEBI:29105"/>
    </cofactor>
    <text evidence="3">Binds 1 zinc ion per subunit.</text>
</comment>
<keyword evidence="3" id="KW-0862">Zinc</keyword>
<keyword evidence="5" id="KW-0732">Signal</keyword>
<dbReference type="PANTHER" id="PTHR12670">
    <property type="entry name" value="CERAMIDASE"/>
    <property type="match status" value="1"/>
</dbReference>
<dbReference type="AlphaFoldDB" id="A0A5C6G4U5"/>
<keyword evidence="3" id="KW-0479">Metal-binding</keyword>
<gene>
    <name evidence="8" type="ORF">ED733_001147</name>
</gene>
<comment type="catalytic activity">
    <reaction evidence="4">
        <text>an N-acylsphing-4-enine + H2O = sphing-4-enine + a fatty acid</text>
        <dbReference type="Rhea" id="RHEA:20856"/>
        <dbReference type="ChEBI" id="CHEBI:15377"/>
        <dbReference type="ChEBI" id="CHEBI:28868"/>
        <dbReference type="ChEBI" id="CHEBI:52639"/>
        <dbReference type="ChEBI" id="CHEBI:57756"/>
        <dbReference type="EC" id="3.5.1.23"/>
    </reaction>
</comment>
<evidence type="ECO:0000313" key="8">
    <source>
        <dbReference type="EMBL" id="TWU70836.1"/>
    </source>
</evidence>
<keyword evidence="4" id="KW-0746">Sphingolipid metabolism</keyword>
<dbReference type="Gene3D" id="2.60.40.2300">
    <property type="entry name" value="Neutral/alkaline non-lysosomal ceramidase, C-terminal domain"/>
    <property type="match status" value="1"/>
</dbReference>
<dbReference type="GO" id="GO:0042759">
    <property type="term" value="P:long-chain fatty acid biosynthetic process"/>
    <property type="evidence" value="ECO:0007669"/>
    <property type="project" value="TreeGrafter"/>
</dbReference>
<feature type="signal peptide" evidence="5">
    <location>
        <begin position="1"/>
        <end position="26"/>
    </location>
</feature>
<dbReference type="InterPro" id="IPR031329">
    <property type="entry name" value="NEUT/ALK_ceramidase_N"/>
</dbReference>
<evidence type="ECO:0000256" key="1">
    <source>
        <dbReference type="ARBA" id="ARBA00009835"/>
    </source>
</evidence>
<feature type="domain" description="Neutral/alkaline non-lysosomal ceramidase C-terminal" evidence="7">
    <location>
        <begin position="580"/>
        <end position="741"/>
    </location>
</feature>
<dbReference type="GO" id="GO:0005576">
    <property type="term" value="C:extracellular region"/>
    <property type="evidence" value="ECO:0007669"/>
    <property type="project" value="TreeGrafter"/>
</dbReference>
<feature type="chain" id="PRO_5022702749" description="Neutral ceramidase" evidence="5">
    <location>
        <begin position="27"/>
        <end position="742"/>
    </location>
</feature>
<dbReference type="PANTHER" id="PTHR12670:SF20">
    <property type="entry name" value="NEUTRAL CERAMIDASE"/>
    <property type="match status" value="1"/>
</dbReference>
<dbReference type="Pfam" id="PF17048">
    <property type="entry name" value="Ceramidse_alk_C"/>
    <property type="match status" value="1"/>
</dbReference>
<dbReference type="GO" id="GO:0046512">
    <property type="term" value="P:sphingosine biosynthetic process"/>
    <property type="evidence" value="ECO:0007669"/>
    <property type="project" value="TreeGrafter"/>
</dbReference>
<keyword evidence="4" id="KW-0443">Lipid metabolism</keyword>
<organism evidence="8 9">
    <name type="scientific">Metarhizium rileyi (strain RCEF 4871)</name>
    <name type="common">Nomuraea rileyi</name>
    <dbReference type="NCBI Taxonomy" id="1649241"/>
    <lineage>
        <taxon>Eukaryota</taxon>
        <taxon>Fungi</taxon>
        <taxon>Dikarya</taxon>
        <taxon>Ascomycota</taxon>
        <taxon>Pezizomycotina</taxon>
        <taxon>Sordariomycetes</taxon>
        <taxon>Hypocreomycetidae</taxon>
        <taxon>Hypocreales</taxon>
        <taxon>Clavicipitaceae</taxon>
        <taxon>Metarhizium</taxon>
    </lineage>
</organism>
<dbReference type="EC" id="3.5.1.23" evidence="4"/>
<evidence type="ECO:0000259" key="6">
    <source>
        <dbReference type="Pfam" id="PF04734"/>
    </source>
</evidence>
<dbReference type="GO" id="GO:0046872">
    <property type="term" value="F:metal ion binding"/>
    <property type="evidence" value="ECO:0007669"/>
    <property type="project" value="UniProtKB-KW"/>
</dbReference>
<dbReference type="GO" id="GO:0016020">
    <property type="term" value="C:membrane"/>
    <property type="evidence" value="ECO:0007669"/>
    <property type="project" value="GOC"/>
</dbReference>
<feature type="binding site" evidence="3">
    <location>
        <position position="547"/>
    </location>
    <ligand>
        <name>Zn(2+)</name>
        <dbReference type="ChEBI" id="CHEBI:29105"/>
    </ligand>
</feature>
<name>A0A5C6G4U5_METRR</name>
<accession>A0A5C6G4U5</accession>